<reference evidence="2" key="2">
    <citation type="submission" date="2013-10" db="EMBL/GenBank/DDBJ databases">
        <authorList>
            <person name="Aslett M."/>
        </authorList>
    </citation>
    <scope>NUCLEOTIDE SEQUENCE [LARGE SCALE GENOMIC DNA]</scope>
    <source>
        <strain evidence="2">Houghton</strain>
    </source>
</reference>
<protein>
    <submittedName>
        <fullName evidence="2">Uncharacterized protein</fullName>
    </submittedName>
</protein>
<dbReference type="AlphaFoldDB" id="U6KJ84"/>
<evidence type="ECO:0000313" key="3">
    <source>
        <dbReference type="Proteomes" id="UP000030744"/>
    </source>
</evidence>
<evidence type="ECO:0000256" key="1">
    <source>
        <dbReference type="SAM" id="MobiDB-lite"/>
    </source>
</evidence>
<proteinExistence type="predicted"/>
<dbReference type="Proteomes" id="UP000030744">
    <property type="component" value="Unassembled WGS sequence"/>
</dbReference>
<name>U6KJ84_9EIME</name>
<accession>U6KJ84</accession>
<sequence length="145" mass="15704">MCLSALPRKLAAEETADVPTATVAAAETGSSEIADTLREEGSLVKRIGFTKEQAPRLLLLCLMLEADELAGWVLHWIDACMPIASTPAEAGASKDGKSSIQQQQQDDKSTQQKVYCSTTQQHASRFAQKHISEHRKHLPFGNSAA</sequence>
<dbReference type="RefSeq" id="XP_037879129.1">
    <property type="nucleotide sequence ID" value="XM_038023275.1"/>
</dbReference>
<keyword evidence="3" id="KW-1185">Reference proteome</keyword>
<organism evidence="2 3">
    <name type="scientific">Eimeria mitis</name>
    <dbReference type="NCBI Taxonomy" id="44415"/>
    <lineage>
        <taxon>Eukaryota</taxon>
        <taxon>Sar</taxon>
        <taxon>Alveolata</taxon>
        <taxon>Apicomplexa</taxon>
        <taxon>Conoidasida</taxon>
        <taxon>Coccidia</taxon>
        <taxon>Eucoccidiorida</taxon>
        <taxon>Eimeriorina</taxon>
        <taxon>Eimeriidae</taxon>
        <taxon>Eimeria</taxon>
    </lineage>
</organism>
<dbReference type="EMBL" id="HG737076">
    <property type="protein sequence ID" value="CDJ36841.1"/>
    <property type="molecule type" value="Genomic_DNA"/>
</dbReference>
<reference evidence="2" key="1">
    <citation type="submission" date="2013-10" db="EMBL/GenBank/DDBJ databases">
        <title>Genomic analysis of the causative agents of coccidiosis in chickens.</title>
        <authorList>
            <person name="Reid A.J."/>
            <person name="Blake D."/>
            <person name="Billington K."/>
            <person name="Browne H."/>
            <person name="Dunn M."/>
            <person name="Hung S."/>
            <person name="Kawahara F."/>
            <person name="Miranda-Saavedra D."/>
            <person name="Mourier T."/>
            <person name="Nagra H."/>
            <person name="Otto T.D."/>
            <person name="Rawlings N."/>
            <person name="Sanchez A."/>
            <person name="Sanders M."/>
            <person name="Subramaniam C."/>
            <person name="Tay Y."/>
            <person name="Dear P."/>
            <person name="Doerig C."/>
            <person name="Gruber A."/>
            <person name="Parkinson J."/>
            <person name="Shirley M."/>
            <person name="Wan K.L."/>
            <person name="Berriman M."/>
            <person name="Tomley F."/>
            <person name="Pain A."/>
        </authorList>
    </citation>
    <scope>NUCLEOTIDE SEQUENCE [LARGE SCALE GENOMIC DNA]</scope>
    <source>
        <strain evidence="2">Houghton</strain>
    </source>
</reference>
<dbReference type="VEuPathDB" id="ToxoDB:EMH_0097270"/>
<evidence type="ECO:0000313" key="2">
    <source>
        <dbReference type="EMBL" id="CDJ36841.1"/>
    </source>
</evidence>
<gene>
    <name evidence="2" type="ORF">EMH_0097270</name>
</gene>
<feature type="compositionally biased region" description="Polar residues" evidence="1">
    <location>
        <begin position="114"/>
        <end position="123"/>
    </location>
</feature>
<dbReference type="GeneID" id="60404757"/>
<feature type="region of interest" description="Disordered" evidence="1">
    <location>
        <begin position="87"/>
        <end position="145"/>
    </location>
</feature>